<gene>
    <name evidence="5" type="ORF">IQ24_03652</name>
</gene>
<feature type="signal peptide" evidence="3">
    <location>
        <begin position="1"/>
        <end position="21"/>
    </location>
</feature>
<keyword evidence="6" id="KW-1185">Reference proteome</keyword>
<protein>
    <submittedName>
        <fullName evidence="5">Beta-barrel assembly machine subunit BamE</fullName>
    </submittedName>
</protein>
<accession>A0A562NB71</accession>
<proteinExistence type="predicted"/>
<evidence type="ECO:0000256" key="2">
    <source>
        <dbReference type="ARBA" id="ARBA00023136"/>
    </source>
</evidence>
<dbReference type="Proteomes" id="UP000316225">
    <property type="component" value="Unassembled WGS sequence"/>
</dbReference>
<feature type="chain" id="PRO_5022210855" evidence="3">
    <location>
        <begin position="22"/>
        <end position="151"/>
    </location>
</feature>
<evidence type="ECO:0000313" key="6">
    <source>
        <dbReference type="Proteomes" id="UP000316225"/>
    </source>
</evidence>
<keyword evidence="2" id="KW-0472">Membrane</keyword>
<evidence type="ECO:0000256" key="1">
    <source>
        <dbReference type="ARBA" id="ARBA00022729"/>
    </source>
</evidence>
<dbReference type="EMBL" id="VLKU01000014">
    <property type="protein sequence ID" value="TWI29442.1"/>
    <property type="molecule type" value="Genomic_DNA"/>
</dbReference>
<name>A0A562NB71_9RHOB</name>
<dbReference type="AlphaFoldDB" id="A0A562NB71"/>
<reference evidence="5 6" key="1">
    <citation type="journal article" date="2015" name="Stand. Genomic Sci.">
        <title>Genomic Encyclopedia of Bacterial and Archaeal Type Strains, Phase III: the genomes of soil and plant-associated and newly described type strains.</title>
        <authorList>
            <person name="Whitman W.B."/>
            <person name="Woyke T."/>
            <person name="Klenk H.P."/>
            <person name="Zhou Y."/>
            <person name="Lilburn T.G."/>
            <person name="Beck B.J."/>
            <person name="De Vos P."/>
            <person name="Vandamme P."/>
            <person name="Eisen J.A."/>
            <person name="Garrity G."/>
            <person name="Hugenholtz P."/>
            <person name="Kyrpides N.C."/>
        </authorList>
    </citation>
    <scope>NUCLEOTIDE SEQUENCE [LARGE SCALE GENOMIC DNA]</scope>
    <source>
        <strain evidence="5 6">CGMCC 1.5364</strain>
    </source>
</reference>
<dbReference type="Gene3D" id="3.30.1450.10">
    <property type="match status" value="1"/>
</dbReference>
<sequence>MTISRRLVVGFALTLPLFAAACTATYRNHGYIPPEEQLSLIEVGRTNQSDLEGLVGRPSAAGVLTGAAWYYVGSRWEYFGAREPREIERQVVAVSFTENGTVSNVERFGLEHGRVVALSRRVTDGGVRSSGLLRQLLGNIGRVQAGELLGD</sequence>
<keyword evidence="1 3" id="KW-0732">Signal</keyword>
<dbReference type="OrthoDB" id="7203955at2"/>
<feature type="domain" description="Outer membrane protein assembly factor BamE" evidence="4">
    <location>
        <begin position="30"/>
        <end position="105"/>
    </location>
</feature>
<dbReference type="PROSITE" id="PS51257">
    <property type="entry name" value="PROKAR_LIPOPROTEIN"/>
    <property type="match status" value="1"/>
</dbReference>
<comment type="caution">
    <text evidence="5">The sequence shown here is derived from an EMBL/GenBank/DDBJ whole genome shotgun (WGS) entry which is preliminary data.</text>
</comment>
<evidence type="ECO:0000313" key="5">
    <source>
        <dbReference type="EMBL" id="TWI29442.1"/>
    </source>
</evidence>
<evidence type="ECO:0000256" key="3">
    <source>
        <dbReference type="SAM" id="SignalP"/>
    </source>
</evidence>
<dbReference type="RefSeq" id="WP_145399708.1">
    <property type="nucleotide sequence ID" value="NZ_VLKU01000014.1"/>
</dbReference>
<dbReference type="GO" id="GO:0019867">
    <property type="term" value="C:outer membrane"/>
    <property type="evidence" value="ECO:0007669"/>
    <property type="project" value="InterPro"/>
</dbReference>
<dbReference type="InterPro" id="IPR037873">
    <property type="entry name" value="BamE-like"/>
</dbReference>
<dbReference type="InterPro" id="IPR007450">
    <property type="entry name" value="BamE_dom"/>
</dbReference>
<evidence type="ECO:0000259" key="4">
    <source>
        <dbReference type="Pfam" id="PF04355"/>
    </source>
</evidence>
<organism evidence="5 6">
    <name type="scientific">Paracoccus sulfuroxidans</name>
    <dbReference type="NCBI Taxonomy" id="384678"/>
    <lineage>
        <taxon>Bacteria</taxon>
        <taxon>Pseudomonadati</taxon>
        <taxon>Pseudomonadota</taxon>
        <taxon>Alphaproteobacteria</taxon>
        <taxon>Rhodobacterales</taxon>
        <taxon>Paracoccaceae</taxon>
        <taxon>Paracoccus</taxon>
    </lineage>
</organism>
<dbReference type="Pfam" id="PF04355">
    <property type="entry name" value="BamE"/>
    <property type="match status" value="1"/>
</dbReference>